<sequence length="568" mass="63702">MLAKPMKYIIKLSIVLLGGGALVSCTANSYRQDADQETYEAIADKTNLVPGMTESIGIDEEKTVDLSSLPTNEDSYEFLDNEADSELGANILSLNVALDLAFQHSQEYQTQKESLYLEALALTFDRYRYTPTFSAVGGADYQWDAEDQFVTDMQALTGMSVLSTSERVDASTSLGARYLLKGGGAIALNLTNNFTRFLTGDISELGTGALIGSFTQPLLKDFGSDIETETLMQAERDLLYRLRDFTRFRKTFAVRVASSYYSVLLNRETARNNYAGLLANNLSLERERAFQAEGLRTLLQVGRLEQSSLQQDLRWTSSITRYKRSLDDFKILLGLKAEENIALDDTEMILISETGMDSPDISLEEAMDLAVQTRLDLYNGLDRVQDRARKIEVAANALKPGLDLSLVARVPDANDGDLGELDFENALYTAGLDFELPLDTKLDRNSYRRALIDYEVATRNYLLDMDNIKLDVVDLWRRMNQARKNYEINLTSVAINERRVEEAELRAELGLGDIQDTVDSQNDLTAAQTDLISSIVDHNISKLEFWRDLGLLYVDDSGQWEEGVNESR</sequence>
<dbReference type="PANTHER" id="PTHR30203">
    <property type="entry name" value="OUTER MEMBRANE CATION EFFLUX PROTEIN"/>
    <property type="match status" value="1"/>
</dbReference>
<protein>
    <recommendedName>
        <fullName evidence="4">TolC family protein</fullName>
    </recommendedName>
</protein>
<organism evidence="2 3">
    <name type="scientific">SAR86 cluster bacterium</name>
    <dbReference type="NCBI Taxonomy" id="2030880"/>
    <lineage>
        <taxon>Bacteria</taxon>
        <taxon>Pseudomonadati</taxon>
        <taxon>Pseudomonadota</taxon>
        <taxon>Gammaproteobacteria</taxon>
        <taxon>SAR86 cluster</taxon>
    </lineage>
</organism>
<comment type="caution">
    <text evidence="2">The sequence shown here is derived from an EMBL/GenBank/DDBJ whole genome shotgun (WGS) entry which is preliminary data.</text>
</comment>
<feature type="signal peptide" evidence="1">
    <location>
        <begin position="1"/>
        <end position="27"/>
    </location>
</feature>
<evidence type="ECO:0000256" key="1">
    <source>
        <dbReference type="SAM" id="SignalP"/>
    </source>
</evidence>
<keyword evidence="1" id="KW-0732">Signal</keyword>
<evidence type="ECO:0000313" key="3">
    <source>
        <dbReference type="Proteomes" id="UP000218767"/>
    </source>
</evidence>
<dbReference type="AlphaFoldDB" id="A0A2A4XA23"/>
<dbReference type="Gene3D" id="1.20.1600.10">
    <property type="entry name" value="Outer membrane efflux proteins (OEP)"/>
    <property type="match status" value="1"/>
</dbReference>
<dbReference type="SUPFAM" id="SSF56954">
    <property type="entry name" value="Outer membrane efflux proteins (OEP)"/>
    <property type="match status" value="1"/>
</dbReference>
<gene>
    <name evidence="2" type="ORF">COB20_04695</name>
</gene>
<reference evidence="3" key="1">
    <citation type="submission" date="2017-08" db="EMBL/GenBank/DDBJ databases">
        <title>A dynamic microbial community with high functional redundancy inhabits the cold, oxic subseafloor aquifer.</title>
        <authorList>
            <person name="Tully B.J."/>
            <person name="Wheat C.G."/>
            <person name="Glazer B.T."/>
            <person name="Huber J.A."/>
        </authorList>
    </citation>
    <scope>NUCLEOTIDE SEQUENCE [LARGE SCALE GENOMIC DNA]</scope>
</reference>
<evidence type="ECO:0000313" key="2">
    <source>
        <dbReference type="EMBL" id="PCI79420.1"/>
    </source>
</evidence>
<feature type="chain" id="PRO_5012675441" description="TolC family protein" evidence="1">
    <location>
        <begin position="28"/>
        <end position="568"/>
    </location>
</feature>
<evidence type="ECO:0008006" key="4">
    <source>
        <dbReference type="Google" id="ProtNLM"/>
    </source>
</evidence>
<dbReference type="PROSITE" id="PS51257">
    <property type="entry name" value="PROKAR_LIPOPROTEIN"/>
    <property type="match status" value="1"/>
</dbReference>
<dbReference type="InterPro" id="IPR010131">
    <property type="entry name" value="MdtP/NodT-like"/>
</dbReference>
<dbReference type="EMBL" id="NVUL01000017">
    <property type="protein sequence ID" value="PCI79420.1"/>
    <property type="molecule type" value="Genomic_DNA"/>
</dbReference>
<dbReference type="Proteomes" id="UP000218767">
    <property type="component" value="Unassembled WGS sequence"/>
</dbReference>
<dbReference type="PANTHER" id="PTHR30203:SF33">
    <property type="entry name" value="BLR4455 PROTEIN"/>
    <property type="match status" value="1"/>
</dbReference>
<accession>A0A2A4XA23</accession>
<name>A0A2A4XA23_9GAMM</name>
<dbReference type="GO" id="GO:0015562">
    <property type="term" value="F:efflux transmembrane transporter activity"/>
    <property type="evidence" value="ECO:0007669"/>
    <property type="project" value="InterPro"/>
</dbReference>
<proteinExistence type="predicted"/>